<dbReference type="PANTHER" id="PTHR20963:SF42">
    <property type="entry name" value="PHOSPHOGLYCERATE MUTASE-LIKE PROTEIN"/>
    <property type="match status" value="1"/>
</dbReference>
<evidence type="ECO:0000256" key="1">
    <source>
        <dbReference type="ARBA" id="ARBA00022801"/>
    </source>
</evidence>
<evidence type="ECO:0000256" key="2">
    <source>
        <dbReference type="SAM" id="MobiDB-lite"/>
    </source>
</evidence>
<organism evidence="3 4">
    <name type="scientific">Mycena albidolilacea</name>
    <dbReference type="NCBI Taxonomy" id="1033008"/>
    <lineage>
        <taxon>Eukaryota</taxon>
        <taxon>Fungi</taxon>
        <taxon>Dikarya</taxon>
        <taxon>Basidiomycota</taxon>
        <taxon>Agaricomycotina</taxon>
        <taxon>Agaricomycetes</taxon>
        <taxon>Agaricomycetidae</taxon>
        <taxon>Agaricales</taxon>
        <taxon>Marasmiineae</taxon>
        <taxon>Mycenaceae</taxon>
        <taxon>Mycena</taxon>
    </lineage>
</organism>
<keyword evidence="4" id="KW-1185">Reference proteome</keyword>
<dbReference type="CDD" id="cd07061">
    <property type="entry name" value="HP_HAP_like"/>
    <property type="match status" value="1"/>
</dbReference>
<sequence>LHRVQHDPRVPHRVAVRRLSFFQSNLCILTTVARRDRMLASAMNFAIGFFGYPFEGQYQQSITIEADGVHLPERQRPPKADRGRAKVAQWAGMYLACAVGRLQPPTKGYELRGEDMYVRQQLCAYETVALGYSKFCELFTEEEWDGFDYSLDLYFWCVTSFPYNSAFGRPLGIVYVQELVARLTHTPIATHNSSTNETLNDDPTTFPLGQSL</sequence>
<accession>A0AAD7AVT3</accession>
<dbReference type="EMBL" id="JARIHO010000001">
    <property type="protein sequence ID" value="KAJ7368942.1"/>
    <property type="molecule type" value="Genomic_DNA"/>
</dbReference>
<comment type="caution">
    <text evidence="3">The sequence shown here is derived from an EMBL/GenBank/DDBJ whole genome shotgun (WGS) entry which is preliminary data.</text>
</comment>
<dbReference type="Proteomes" id="UP001218218">
    <property type="component" value="Unassembled WGS sequence"/>
</dbReference>
<dbReference type="SUPFAM" id="SSF53254">
    <property type="entry name" value="Phosphoglycerate mutase-like"/>
    <property type="match status" value="1"/>
</dbReference>
<evidence type="ECO:0000313" key="3">
    <source>
        <dbReference type="EMBL" id="KAJ7368942.1"/>
    </source>
</evidence>
<dbReference type="Gene3D" id="3.40.50.1240">
    <property type="entry name" value="Phosphoglycerate mutase-like"/>
    <property type="match status" value="1"/>
</dbReference>
<dbReference type="InterPro" id="IPR000560">
    <property type="entry name" value="His_Pase_clade-2"/>
</dbReference>
<name>A0AAD7AVT3_9AGAR</name>
<gene>
    <name evidence="3" type="ORF">DFH08DRAFT_832715</name>
</gene>
<feature type="non-terminal residue" evidence="3">
    <location>
        <position position="1"/>
    </location>
</feature>
<keyword evidence="1" id="KW-0378">Hydrolase</keyword>
<feature type="non-terminal residue" evidence="3">
    <location>
        <position position="212"/>
    </location>
</feature>
<evidence type="ECO:0000313" key="4">
    <source>
        <dbReference type="Proteomes" id="UP001218218"/>
    </source>
</evidence>
<proteinExistence type="predicted"/>
<dbReference type="InterPro" id="IPR029033">
    <property type="entry name" value="His_PPase_superfam"/>
</dbReference>
<dbReference type="PANTHER" id="PTHR20963">
    <property type="entry name" value="MULTIPLE INOSITOL POLYPHOSPHATE PHOSPHATASE-RELATED"/>
    <property type="match status" value="1"/>
</dbReference>
<feature type="region of interest" description="Disordered" evidence="2">
    <location>
        <begin position="191"/>
        <end position="212"/>
    </location>
</feature>
<reference evidence="3" key="1">
    <citation type="submission" date="2023-03" db="EMBL/GenBank/DDBJ databases">
        <title>Massive genome expansion in bonnet fungi (Mycena s.s.) driven by repeated elements and novel gene families across ecological guilds.</title>
        <authorList>
            <consortium name="Lawrence Berkeley National Laboratory"/>
            <person name="Harder C.B."/>
            <person name="Miyauchi S."/>
            <person name="Viragh M."/>
            <person name="Kuo A."/>
            <person name="Thoen E."/>
            <person name="Andreopoulos B."/>
            <person name="Lu D."/>
            <person name="Skrede I."/>
            <person name="Drula E."/>
            <person name="Henrissat B."/>
            <person name="Morin E."/>
            <person name="Kohler A."/>
            <person name="Barry K."/>
            <person name="LaButti K."/>
            <person name="Morin E."/>
            <person name="Salamov A."/>
            <person name="Lipzen A."/>
            <person name="Mereny Z."/>
            <person name="Hegedus B."/>
            <person name="Baldrian P."/>
            <person name="Stursova M."/>
            <person name="Weitz H."/>
            <person name="Taylor A."/>
            <person name="Grigoriev I.V."/>
            <person name="Nagy L.G."/>
            <person name="Martin F."/>
            <person name="Kauserud H."/>
        </authorList>
    </citation>
    <scope>NUCLEOTIDE SEQUENCE</scope>
    <source>
        <strain evidence="3">CBHHK002</strain>
    </source>
</reference>
<dbReference type="AlphaFoldDB" id="A0AAD7AVT3"/>
<dbReference type="GO" id="GO:0003993">
    <property type="term" value="F:acid phosphatase activity"/>
    <property type="evidence" value="ECO:0007669"/>
    <property type="project" value="TreeGrafter"/>
</dbReference>
<protein>
    <submittedName>
        <fullName evidence="3">Histidine phosphatase superfamily</fullName>
    </submittedName>
</protein>
<dbReference type="Pfam" id="PF00328">
    <property type="entry name" value="His_Phos_2"/>
    <property type="match status" value="1"/>
</dbReference>